<dbReference type="PRINTS" id="PR00032">
    <property type="entry name" value="HTHARAC"/>
</dbReference>
<dbReference type="RefSeq" id="WP_004619241.1">
    <property type="nucleotide sequence ID" value="NZ_ACXX02000006.1"/>
</dbReference>
<evidence type="ECO:0000256" key="2">
    <source>
        <dbReference type="ARBA" id="ARBA00023125"/>
    </source>
</evidence>
<dbReference type="Proteomes" id="UP000003860">
    <property type="component" value="Unassembled WGS sequence"/>
</dbReference>
<dbReference type="eggNOG" id="COG2207">
    <property type="taxonomic scope" value="Bacteria"/>
</dbReference>
<keyword evidence="6" id="KW-1185">Reference proteome</keyword>
<dbReference type="InterPro" id="IPR010499">
    <property type="entry name" value="AraC_E-bd"/>
</dbReference>
<comment type="caution">
    <text evidence="5">The sequence shown here is derived from an EMBL/GenBank/DDBJ whole genome shotgun (WGS) entry which is preliminary data.</text>
</comment>
<proteinExistence type="predicted"/>
<dbReference type="InterPro" id="IPR011256">
    <property type="entry name" value="Reg_factor_effector_dom_sf"/>
</dbReference>
<reference evidence="5" key="2">
    <citation type="submission" date="2011-01" db="EMBL/GenBank/DDBJ databases">
        <title>The Non-contiguous Finished genome of Clostridium papyrosolvens.</title>
        <authorList>
            <person name="Lucas S."/>
            <person name="Copeland A."/>
            <person name="Lapidus A."/>
            <person name="Cheng J.-F."/>
            <person name="Goodwin L."/>
            <person name="Pitluck S."/>
            <person name="Misra M."/>
            <person name="Chertkov O."/>
            <person name="Detter J.C."/>
            <person name="Han C."/>
            <person name="Tapia R."/>
            <person name="Land M."/>
            <person name="Hauser L."/>
            <person name="Kyrpides N."/>
            <person name="Ivanova N."/>
            <person name="Pagani I."/>
            <person name="Mouttaki H."/>
            <person name="He Z."/>
            <person name="Zhou J."/>
            <person name="Hemme C.L."/>
            <person name="Woyke T."/>
        </authorList>
    </citation>
    <scope>NUCLEOTIDE SEQUENCE [LARGE SCALE GENOMIC DNA]</scope>
    <source>
        <strain evidence="5">DSM 2782</strain>
    </source>
</reference>
<dbReference type="SMART" id="SM00342">
    <property type="entry name" value="HTH_ARAC"/>
    <property type="match status" value="1"/>
</dbReference>
<dbReference type="Gene3D" id="1.10.10.60">
    <property type="entry name" value="Homeodomain-like"/>
    <property type="match status" value="2"/>
</dbReference>
<reference evidence="5" key="1">
    <citation type="submission" date="2009-07" db="EMBL/GenBank/DDBJ databases">
        <authorList>
            <consortium name="US DOE Joint Genome Institute (JGI-PGF)"/>
            <person name="Lucas S."/>
            <person name="Copeland A."/>
            <person name="Lapidus A."/>
            <person name="Glavina del Rio T."/>
            <person name="Tice H."/>
            <person name="Bruce D."/>
            <person name="Goodwin L."/>
            <person name="Pitluck S."/>
            <person name="Larimer F."/>
            <person name="Land M.L."/>
            <person name="Mouttaki H."/>
            <person name="He Z."/>
            <person name="Zhou J."/>
            <person name="Hemme C.L."/>
        </authorList>
    </citation>
    <scope>NUCLEOTIDE SEQUENCE</scope>
    <source>
        <strain evidence="5">DSM 2782</strain>
    </source>
</reference>
<dbReference type="PANTHER" id="PTHR47504">
    <property type="entry name" value="RIGHT ORIGIN-BINDING PROTEIN"/>
    <property type="match status" value="1"/>
</dbReference>
<keyword evidence="3" id="KW-0804">Transcription</keyword>
<name>F1TCZ4_9FIRM</name>
<dbReference type="eggNOG" id="COG3708">
    <property type="taxonomic scope" value="Bacteria"/>
</dbReference>
<dbReference type="PROSITE" id="PS00041">
    <property type="entry name" value="HTH_ARAC_FAMILY_1"/>
    <property type="match status" value="1"/>
</dbReference>
<evidence type="ECO:0000313" key="5">
    <source>
        <dbReference type="EMBL" id="EGD47861.1"/>
    </source>
</evidence>
<dbReference type="InterPro" id="IPR050959">
    <property type="entry name" value="MarA-like"/>
</dbReference>
<dbReference type="STRING" id="588581.Cpap_2264"/>
<evidence type="ECO:0000256" key="1">
    <source>
        <dbReference type="ARBA" id="ARBA00023015"/>
    </source>
</evidence>
<dbReference type="Pfam" id="PF12833">
    <property type="entry name" value="HTH_18"/>
    <property type="match status" value="1"/>
</dbReference>
<evidence type="ECO:0000313" key="6">
    <source>
        <dbReference type="Proteomes" id="UP000003860"/>
    </source>
</evidence>
<dbReference type="GO" id="GO:0043565">
    <property type="term" value="F:sequence-specific DNA binding"/>
    <property type="evidence" value="ECO:0007669"/>
    <property type="project" value="InterPro"/>
</dbReference>
<protein>
    <submittedName>
        <fullName evidence="5">Transcriptional regulator, AraC family</fullName>
    </submittedName>
</protein>
<keyword evidence="2" id="KW-0238">DNA-binding</keyword>
<dbReference type="OrthoDB" id="9801123at2"/>
<dbReference type="PANTHER" id="PTHR47504:SF5">
    <property type="entry name" value="RIGHT ORIGIN-BINDING PROTEIN"/>
    <property type="match status" value="1"/>
</dbReference>
<dbReference type="SUPFAM" id="SSF46689">
    <property type="entry name" value="Homeodomain-like"/>
    <property type="match status" value="2"/>
</dbReference>
<dbReference type="SMART" id="SM00871">
    <property type="entry name" value="AraC_E_bind"/>
    <property type="match status" value="1"/>
</dbReference>
<sequence>MNWLDKMNEAICYVEDNLAGEIDFDEVARKACCSTYHFQRMFSFITEVPLSEYIRRRRLTLAAFELQNSSVKVIELAFKYGYESPDAFTRAFQNLHGVTPTSARDMGVQLKAYPRISFHISIKGDVEMNYRIEEKESFSVFGIDTILSKVDGECYKRIPEFWLKSIEDGTVERILKAADDGKQNMMLNAAMYGHENDGTYHYMLCHRIPQKGIPEGFVQLDIPKLTWAIFPTEEHTEDKTSEKVQAIWERIYPEWFPSSGYQHADAPEFEMYYKVGDNKYIVEIWIPVYK</sequence>
<dbReference type="InterPro" id="IPR018060">
    <property type="entry name" value="HTH_AraC"/>
</dbReference>
<keyword evidence="1" id="KW-0805">Transcription regulation</keyword>
<evidence type="ECO:0000259" key="4">
    <source>
        <dbReference type="PROSITE" id="PS01124"/>
    </source>
</evidence>
<dbReference type="InterPro" id="IPR020449">
    <property type="entry name" value="Tscrpt_reg_AraC-type_HTH"/>
</dbReference>
<dbReference type="InterPro" id="IPR018062">
    <property type="entry name" value="HTH_AraC-typ_CS"/>
</dbReference>
<gene>
    <name evidence="5" type="ORF">Cpap_2264</name>
</gene>
<accession>F1TCZ4</accession>
<dbReference type="Gene3D" id="3.20.80.10">
    <property type="entry name" value="Regulatory factor, effector binding domain"/>
    <property type="match status" value="1"/>
</dbReference>
<dbReference type="GO" id="GO:0003700">
    <property type="term" value="F:DNA-binding transcription factor activity"/>
    <property type="evidence" value="ECO:0007669"/>
    <property type="project" value="InterPro"/>
</dbReference>
<organism evidence="5 6">
    <name type="scientific">Ruminiclostridium papyrosolvens DSM 2782</name>
    <dbReference type="NCBI Taxonomy" id="588581"/>
    <lineage>
        <taxon>Bacteria</taxon>
        <taxon>Bacillati</taxon>
        <taxon>Bacillota</taxon>
        <taxon>Clostridia</taxon>
        <taxon>Eubacteriales</taxon>
        <taxon>Oscillospiraceae</taxon>
        <taxon>Ruminiclostridium</taxon>
    </lineage>
</organism>
<dbReference type="EMBL" id="ACXX02000006">
    <property type="protein sequence ID" value="EGD47861.1"/>
    <property type="molecule type" value="Genomic_DNA"/>
</dbReference>
<dbReference type="InterPro" id="IPR009057">
    <property type="entry name" value="Homeodomain-like_sf"/>
</dbReference>
<dbReference type="InterPro" id="IPR029441">
    <property type="entry name" value="Cass2"/>
</dbReference>
<dbReference type="PROSITE" id="PS01124">
    <property type="entry name" value="HTH_ARAC_FAMILY_2"/>
    <property type="match status" value="1"/>
</dbReference>
<dbReference type="AlphaFoldDB" id="F1TCZ4"/>
<dbReference type="Pfam" id="PF14526">
    <property type="entry name" value="Cass2"/>
    <property type="match status" value="1"/>
</dbReference>
<feature type="domain" description="HTH araC/xylS-type" evidence="4">
    <location>
        <begin position="8"/>
        <end position="106"/>
    </location>
</feature>
<dbReference type="SUPFAM" id="SSF55136">
    <property type="entry name" value="Probable bacterial effector-binding domain"/>
    <property type="match status" value="1"/>
</dbReference>
<evidence type="ECO:0000256" key="3">
    <source>
        <dbReference type="ARBA" id="ARBA00023163"/>
    </source>
</evidence>